<name>A0ABD1ZWX2_VESSQ</name>
<keyword evidence="3" id="KW-1185">Reference proteome</keyword>
<dbReference type="AlphaFoldDB" id="A0ABD1ZWX2"/>
<feature type="compositionally biased region" description="Basic and acidic residues" evidence="1">
    <location>
        <begin position="1"/>
        <end position="25"/>
    </location>
</feature>
<feature type="compositionally biased region" description="Acidic residues" evidence="1">
    <location>
        <begin position="230"/>
        <end position="245"/>
    </location>
</feature>
<evidence type="ECO:0000256" key="1">
    <source>
        <dbReference type="SAM" id="MobiDB-lite"/>
    </source>
</evidence>
<reference evidence="2 3" key="1">
    <citation type="journal article" date="2024" name="Ann. Entomol. Soc. Am.">
        <title>Genomic analyses of the southern and eastern yellowjacket wasps (Hymenoptera: Vespidae) reveal evolutionary signatures of social life.</title>
        <authorList>
            <person name="Catto M.A."/>
            <person name="Caine P.B."/>
            <person name="Orr S.E."/>
            <person name="Hunt B.G."/>
            <person name="Goodisman M.A.D."/>
        </authorList>
    </citation>
    <scope>NUCLEOTIDE SEQUENCE [LARGE SCALE GENOMIC DNA]</scope>
    <source>
        <strain evidence="2">233</strain>
        <tissue evidence="2">Head and thorax</tissue>
    </source>
</reference>
<evidence type="ECO:0000313" key="3">
    <source>
        <dbReference type="Proteomes" id="UP001607302"/>
    </source>
</evidence>
<accession>A0ABD1ZWX2</accession>
<comment type="caution">
    <text evidence="2">The sequence shown here is derived from an EMBL/GenBank/DDBJ whole genome shotgun (WGS) entry which is preliminary data.</text>
</comment>
<feature type="region of interest" description="Disordered" evidence="1">
    <location>
        <begin position="227"/>
        <end position="310"/>
    </location>
</feature>
<dbReference type="EMBL" id="JAUDFV010000164">
    <property type="protein sequence ID" value="KAL2712862.1"/>
    <property type="molecule type" value="Genomic_DNA"/>
</dbReference>
<protein>
    <submittedName>
        <fullName evidence="2">AP-3 complex subunit beta-1-like</fullName>
    </submittedName>
</protein>
<feature type="compositionally biased region" description="Acidic residues" evidence="1">
    <location>
        <begin position="277"/>
        <end position="302"/>
    </location>
</feature>
<sequence>MEGKSKESNGNKIERKTTKKVEVKPATKVARSISKKSLKFGSLKTSGTFPVLNKSEKNLKKSTISSPSKNTTLTGNAKSDTQKLSPLKVPRNAAVHFGNFYGLQENASKKSNNSDHDVKIIDLKTSTKLEFTRQMVHKLERSAGTDEYARQVSALLEETVEPANFQVNQLPSENSIPDGRQNPTGYPLWYKDPYKMPITAKKEYQFLKEKYGNMSIDSKVRSENFVEELSSSEDEEDNVSLEEIEEDKKSTDKFLTNQSDHSSSTEDTSIKSSVSYDENDDEEHSAILTDEEEEDEEEDYETIDTALPVR</sequence>
<dbReference type="Proteomes" id="UP001607302">
    <property type="component" value="Unassembled WGS sequence"/>
</dbReference>
<proteinExistence type="predicted"/>
<evidence type="ECO:0000313" key="2">
    <source>
        <dbReference type="EMBL" id="KAL2712862.1"/>
    </source>
</evidence>
<organism evidence="2 3">
    <name type="scientific">Vespula squamosa</name>
    <name type="common">Southern yellow jacket</name>
    <name type="synonym">Wasp</name>
    <dbReference type="NCBI Taxonomy" id="30214"/>
    <lineage>
        <taxon>Eukaryota</taxon>
        <taxon>Metazoa</taxon>
        <taxon>Ecdysozoa</taxon>
        <taxon>Arthropoda</taxon>
        <taxon>Hexapoda</taxon>
        <taxon>Insecta</taxon>
        <taxon>Pterygota</taxon>
        <taxon>Neoptera</taxon>
        <taxon>Endopterygota</taxon>
        <taxon>Hymenoptera</taxon>
        <taxon>Apocrita</taxon>
        <taxon>Aculeata</taxon>
        <taxon>Vespoidea</taxon>
        <taxon>Vespidae</taxon>
        <taxon>Vespinae</taxon>
        <taxon>Vespula</taxon>
    </lineage>
</organism>
<gene>
    <name evidence="2" type="ORF">V1478_017453</name>
</gene>
<feature type="region of interest" description="Disordered" evidence="1">
    <location>
        <begin position="1"/>
        <end position="26"/>
    </location>
</feature>
<feature type="compositionally biased region" description="Polar residues" evidence="1">
    <location>
        <begin position="61"/>
        <end position="84"/>
    </location>
</feature>
<feature type="compositionally biased region" description="Low complexity" evidence="1">
    <location>
        <begin position="265"/>
        <end position="275"/>
    </location>
</feature>
<feature type="region of interest" description="Disordered" evidence="1">
    <location>
        <begin position="48"/>
        <end position="85"/>
    </location>
</feature>